<dbReference type="Proteomes" id="UP000737171">
    <property type="component" value="Unassembled WGS sequence"/>
</dbReference>
<accession>A0ABX2EIM2</accession>
<organism evidence="10 11">
    <name type="scientific">Pseudaquabacterium terrae</name>
    <dbReference type="NCBI Taxonomy" id="2732868"/>
    <lineage>
        <taxon>Bacteria</taxon>
        <taxon>Pseudomonadati</taxon>
        <taxon>Pseudomonadota</taxon>
        <taxon>Betaproteobacteria</taxon>
        <taxon>Burkholderiales</taxon>
        <taxon>Sphaerotilaceae</taxon>
        <taxon>Pseudaquabacterium</taxon>
    </lineage>
</organism>
<evidence type="ECO:0000313" key="11">
    <source>
        <dbReference type="Proteomes" id="UP000737171"/>
    </source>
</evidence>
<name>A0ABX2EIM2_9BURK</name>
<dbReference type="SUPFAM" id="SSF52172">
    <property type="entry name" value="CheY-like"/>
    <property type="match status" value="1"/>
</dbReference>
<evidence type="ECO:0000256" key="4">
    <source>
        <dbReference type="ARBA" id="ARBA00022679"/>
    </source>
</evidence>
<protein>
    <recommendedName>
        <fullName evidence="2">histidine kinase</fullName>
        <ecNumber evidence="2">2.7.13.3</ecNumber>
    </recommendedName>
</protein>
<evidence type="ECO:0000256" key="2">
    <source>
        <dbReference type="ARBA" id="ARBA00012438"/>
    </source>
</evidence>
<dbReference type="EMBL" id="JABRWJ010000004">
    <property type="protein sequence ID" value="NRF68437.1"/>
    <property type="molecule type" value="Genomic_DNA"/>
</dbReference>
<dbReference type="InterPro" id="IPR001789">
    <property type="entry name" value="Sig_transdc_resp-reg_receiver"/>
</dbReference>
<dbReference type="PROSITE" id="PS50005">
    <property type="entry name" value="TPR"/>
    <property type="match status" value="1"/>
</dbReference>
<evidence type="ECO:0000259" key="8">
    <source>
        <dbReference type="PROSITE" id="PS50109"/>
    </source>
</evidence>
<comment type="caution">
    <text evidence="10">The sequence shown here is derived from an EMBL/GenBank/DDBJ whole genome shotgun (WGS) entry which is preliminary data.</text>
</comment>
<dbReference type="SMART" id="SM00387">
    <property type="entry name" value="HATPase_c"/>
    <property type="match status" value="1"/>
</dbReference>
<reference evidence="10 11" key="1">
    <citation type="submission" date="2020-05" db="EMBL/GenBank/DDBJ databases">
        <title>Aquincola sp. isolate from soil.</title>
        <authorList>
            <person name="Han J."/>
            <person name="Kim D.-U."/>
        </authorList>
    </citation>
    <scope>NUCLEOTIDE SEQUENCE [LARGE SCALE GENOMIC DNA]</scope>
    <source>
        <strain evidence="10 11">S2</strain>
    </source>
</reference>
<dbReference type="InterPro" id="IPR005467">
    <property type="entry name" value="His_kinase_dom"/>
</dbReference>
<dbReference type="RefSeq" id="WP_173124075.1">
    <property type="nucleotide sequence ID" value="NZ_JABRWJ010000004.1"/>
</dbReference>
<keyword evidence="4" id="KW-0808">Transferase</keyword>
<dbReference type="SUPFAM" id="SSF47384">
    <property type="entry name" value="Homodimeric domain of signal transducing histidine kinase"/>
    <property type="match status" value="1"/>
</dbReference>
<evidence type="ECO:0000256" key="3">
    <source>
        <dbReference type="ARBA" id="ARBA00022553"/>
    </source>
</evidence>
<dbReference type="PANTHER" id="PTHR43047:SF78">
    <property type="entry name" value="SENSORY_REGULATORY PROTEIN RPFC"/>
    <property type="match status" value="1"/>
</dbReference>
<dbReference type="InterPro" id="IPR011990">
    <property type="entry name" value="TPR-like_helical_dom_sf"/>
</dbReference>
<dbReference type="InterPro" id="IPR003661">
    <property type="entry name" value="HisK_dim/P_dom"/>
</dbReference>
<dbReference type="Gene3D" id="1.10.287.130">
    <property type="match status" value="1"/>
</dbReference>
<dbReference type="SMART" id="SM00028">
    <property type="entry name" value="TPR"/>
    <property type="match status" value="2"/>
</dbReference>
<dbReference type="CDD" id="cd17546">
    <property type="entry name" value="REC_hyHK_CKI1_RcsC-like"/>
    <property type="match status" value="1"/>
</dbReference>
<feature type="repeat" description="TPR" evidence="7">
    <location>
        <begin position="211"/>
        <end position="244"/>
    </location>
</feature>
<dbReference type="SUPFAM" id="SSF48452">
    <property type="entry name" value="TPR-like"/>
    <property type="match status" value="1"/>
</dbReference>
<evidence type="ECO:0000256" key="5">
    <source>
        <dbReference type="ARBA" id="ARBA00022777"/>
    </source>
</evidence>
<evidence type="ECO:0000256" key="6">
    <source>
        <dbReference type="PROSITE-ProRule" id="PRU00169"/>
    </source>
</evidence>
<comment type="catalytic activity">
    <reaction evidence="1">
        <text>ATP + protein L-histidine = ADP + protein N-phospho-L-histidine.</text>
        <dbReference type="EC" id="2.7.13.3"/>
    </reaction>
</comment>
<dbReference type="InterPro" id="IPR011006">
    <property type="entry name" value="CheY-like_superfamily"/>
</dbReference>
<dbReference type="Pfam" id="PF02518">
    <property type="entry name" value="HATPase_c"/>
    <property type="match status" value="1"/>
</dbReference>
<dbReference type="SUPFAM" id="SSF55874">
    <property type="entry name" value="ATPase domain of HSP90 chaperone/DNA topoisomerase II/histidine kinase"/>
    <property type="match status" value="1"/>
</dbReference>
<sequence length="905" mass="98794">MLACGLAVAQPSWREQFAAAEQDPIGYTQRAETDVTEAERNGTLADQVNALRRLSLGTLASSRLADHHRAVERAEPLARRLAEPDALCWFLRLRMQRRLFEQRYEEAQRIHTEVSALATEHHLADCQAAILASRGVAANAFGRQSDAADALSKAFAIYERLDDRHQMARVLSELANVRTALNPSPDDEVAALALLERALALADPTFRRTLFELHRSTALVYQRRGKHDEAVASFKRAAELAEGLRMDNLRVRVGLSLGELHLEQHQPAPALKELDTALSRAQAARLPDRPFLLRLHLARSRALVEVGQPMAGIDALHEAERLVAPHGDASQAALYHAAAAKVFARLGNHRQAYDEMVALQGATRRVAAAADAARVDELNVRFDVALKDKDVALMRVQQEREATRRFALALALALSVAVFSALALFLRRREANALLHAQHAEALAAAEASANRAKSAFLANVSHELRSPLNTILGFTRLLQRNPGLPPSVRSDLEIVHKSGEHLHVVIDEVLDLAKIEAGEIHLNLQECPLGPLLEEVRSMFRLAAGDKAIAWQVQAVPGLPAIVRADAVKLRQVLINLVGNAMKFTQRGSVVLRAAPVQWSNDESTCRLGFAVEDTGVGIAAEELARLGEAFVQGEAGRQASEGTGIGLALTRRYVALMGGELVLRSELGRGTTAQFEIEAPVVQPSSGTVAQHIARRPIAIAGGPPAPRVLIADDKEEARRLLVELLAPLGFALREASDGQQAVTIAAEWRPHLVIMDMRMPVLNGDEAARQIKRSSAESPPIIAVSASSFDWQRDDARAAGCVEVLTKPIDEELLLQAMAKALDLRFVYDESALPAAPVDAAPETPLAEQHRARLRAALQALDIPAIEREVTNIEATNAAQARQLRQLAQRFRYAQMIELLDT</sequence>
<dbReference type="PRINTS" id="PR00344">
    <property type="entry name" value="BCTRLSENSOR"/>
</dbReference>
<dbReference type="Gene3D" id="3.30.565.10">
    <property type="entry name" value="Histidine kinase-like ATPase, C-terminal domain"/>
    <property type="match status" value="1"/>
</dbReference>
<evidence type="ECO:0000256" key="1">
    <source>
        <dbReference type="ARBA" id="ARBA00000085"/>
    </source>
</evidence>
<dbReference type="InterPro" id="IPR019734">
    <property type="entry name" value="TPR_rpt"/>
</dbReference>
<dbReference type="PANTHER" id="PTHR43047">
    <property type="entry name" value="TWO-COMPONENT HISTIDINE PROTEIN KINASE"/>
    <property type="match status" value="1"/>
</dbReference>
<evidence type="ECO:0000259" key="9">
    <source>
        <dbReference type="PROSITE" id="PS50110"/>
    </source>
</evidence>
<dbReference type="InterPro" id="IPR036097">
    <property type="entry name" value="HisK_dim/P_sf"/>
</dbReference>
<dbReference type="SMART" id="SM00448">
    <property type="entry name" value="REC"/>
    <property type="match status" value="1"/>
</dbReference>
<dbReference type="SMART" id="SM00388">
    <property type="entry name" value="HisKA"/>
    <property type="match status" value="1"/>
</dbReference>
<gene>
    <name evidence="10" type="ORF">HLB44_15690</name>
</gene>
<dbReference type="CDD" id="cd16922">
    <property type="entry name" value="HATPase_EvgS-ArcB-TorS-like"/>
    <property type="match status" value="1"/>
</dbReference>
<dbReference type="EC" id="2.7.13.3" evidence="2"/>
<keyword evidence="3 6" id="KW-0597">Phosphoprotein</keyword>
<proteinExistence type="predicted"/>
<dbReference type="Gene3D" id="1.25.40.10">
    <property type="entry name" value="Tetratricopeptide repeat domain"/>
    <property type="match status" value="1"/>
</dbReference>
<dbReference type="Pfam" id="PF00512">
    <property type="entry name" value="HisKA"/>
    <property type="match status" value="1"/>
</dbReference>
<dbReference type="PROSITE" id="PS50109">
    <property type="entry name" value="HIS_KIN"/>
    <property type="match status" value="1"/>
</dbReference>
<dbReference type="InterPro" id="IPR003594">
    <property type="entry name" value="HATPase_dom"/>
</dbReference>
<feature type="domain" description="Response regulatory" evidence="9">
    <location>
        <begin position="710"/>
        <end position="825"/>
    </location>
</feature>
<feature type="modified residue" description="4-aspartylphosphate" evidence="6">
    <location>
        <position position="759"/>
    </location>
</feature>
<dbReference type="Gene3D" id="3.40.50.2300">
    <property type="match status" value="1"/>
</dbReference>
<evidence type="ECO:0000313" key="10">
    <source>
        <dbReference type="EMBL" id="NRF68437.1"/>
    </source>
</evidence>
<dbReference type="InterPro" id="IPR036890">
    <property type="entry name" value="HATPase_C_sf"/>
</dbReference>
<feature type="domain" description="Histidine kinase" evidence="8">
    <location>
        <begin position="460"/>
        <end position="683"/>
    </location>
</feature>
<dbReference type="InterPro" id="IPR004358">
    <property type="entry name" value="Sig_transdc_His_kin-like_C"/>
</dbReference>
<keyword evidence="11" id="KW-1185">Reference proteome</keyword>
<dbReference type="Pfam" id="PF00072">
    <property type="entry name" value="Response_reg"/>
    <property type="match status" value="1"/>
</dbReference>
<dbReference type="PROSITE" id="PS50110">
    <property type="entry name" value="RESPONSE_REGULATORY"/>
    <property type="match status" value="1"/>
</dbReference>
<dbReference type="CDD" id="cd00082">
    <property type="entry name" value="HisKA"/>
    <property type="match status" value="1"/>
</dbReference>
<evidence type="ECO:0000256" key="7">
    <source>
        <dbReference type="PROSITE-ProRule" id="PRU00339"/>
    </source>
</evidence>
<keyword evidence="5" id="KW-0418">Kinase</keyword>
<keyword evidence="7" id="KW-0802">TPR repeat</keyword>